<dbReference type="PANTHER" id="PTHR30466">
    <property type="entry name" value="FLAVIN REDUCTASE"/>
    <property type="match status" value="1"/>
</dbReference>
<protein>
    <recommendedName>
        <fullName evidence="2">Flavin reductase like domain-containing protein</fullName>
    </recommendedName>
</protein>
<name>A0AA92C0D6_RHIRH</name>
<dbReference type="SMART" id="SM00903">
    <property type="entry name" value="Flavin_Reduct"/>
    <property type="match status" value="1"/>
</dbReference>
<evidence type="ECO:0000259" key="2">
    <source>
        <dbReference type="SMART" id="SM00903"/>
    </source>
</evidence>
<dbReference type="Pfam" id="PF01613">
    <property type="entry name" value="Flavin_Reduct"/>
    <property type="match status" value="1"/>
</dbReference>
<evidence type="ECO:0000313" key="4">
    <source>
        <dbReference type="Proteomes" id="UP000244335"/>
    </source>
</evidence>
<keyword evidence="1" id="KW-0560">Oxidoreductase</keyword>
<dbReference type="EMBL" id="QDFR01000009">
    <property type="protein sequence ID" value="PVE50872.1"/>
    <property type="molecule type" value="Genomic_DNA"/>
</dbReference>
<evidence type="ECO:0000256" key="1">
    <source>
        <dbReference type="ARBA" id="ARBA00023002"/>
    </source>
</evidence>
<feature type="domain" description="Flavin reductase like" evidence="2">
    <location>
        <begin position="99"/>
        <end position="249"/>
    </location>
</feature>
<dbReference type="GO" id="GO:0010181">
    <property type="term" value="F:FMN binding"/>
    <property type="evidence" value="ECO:0007669"/>
    <property type="project" value="InterPro"/>
</dbReference>
<organism evidence="3 4">
    <name type="scientific">Rhizobium rhizogenes</name>
    <name type="common">Agrobacterium rhizogenes</name>
    <dbReference type="NCBI Taxonomy" id="359"/>
    <lineage>
        <taxon>Bacteria</taxon>
        <taxon>Pseudomonadati</taxon>
        <taxon>Pseudomonadota</taxon>
        <taxon>Alphaproteobacteria</taxon>
        <taxon>Hyphomicrobiales</taxon>
        <taxon>Rhizobiaceae</taxon>
        <taxon>Rhizobium/Agrobacterium group</taxon>
        <taxon>Rhizobium</taxon>
    </lineage>
</organism>
<dbReference type="GO" id="GO:0006208">
    <property type="term" value="P:pyrimidine nucleobase catabolic process"/>
    <property type="evidence" value="ECO:0007669"/>
    <property type="project" value="TreeGrafter"/>
</dbReference>
<proteinExistence type="predicted"/>
<sequence>MRTEYTSDRFARLVHVVGVHHRTGFWLLLADIDHQSLAEMTKVKFQTACCRNWTNPCAIWIADWTCSPEHHRKFKHKTNAKSIRKGNKNMSSEEFRAGMRKLTGGVTIITSMDAEGNRCGLTATAVCSLSTEPPSLLACVNRSSSVAAVVESSGVFAVNVLSLDQQPVAEVFAGRAGLVREERFAAGEWIKGIITGAPVLSQTCVSFECEIAEVKEFGTHLILIGTVAKTHCAPEDDNPLIYGNGAFLTAAAPPQAAA</sequence>
<evidence type="ECO:0000313" key="3">
    <source>
        <dbReference type="EMBL" id="PVE50872.1"/>
    </source>
</evidence>
<comment type="caution">
    <text evidence="3">The sequence shown here is derived from an EMBL/GenBank/DDBJ whole genome shotgun (WGS) entry which is preliminary data.</text>
</comment>
<dbReference type="GO" id="GO:0042602">
    <property type="term" value="F:riboflavin reductase (NADPH) activity"/>
    <property type="evidence" value="ECO:0007669"/>
    <property type="project" value="TreeGrafter"/>
</dbReference>
<gene>
    <name evidence="3" type="ORF">DC430_20130</name>
</gene>
<dbReference type="InterPro" id="IPR050268">
    <property type="entry name" value="NADH-dep_flavin_reductase"/>
</dbReference>
<reference evidence="3 4" key="1">
    <citation type="submission" date="2018-04" db="EMBL/GenBank/DDBJ databases">
        <authorList>
            <person name="Hagen T."/>
        </authorList>
    </citation>
    <scope>NUCLEOTIDE SEQUENCE [LARGE SCALE GENOMIC DNA]</scope>
    <source>
        <strain evidence="3 4">TPD7009</strain>
    </source>
</reference>
<dbReference type="PANTHER" id="PTHR30466:SF1">
    <property type="entry name" value="FMN REDUCTASE (NADH) RUTF"/>
    <property type="match status" value="1"/>
</dbReference>
<dbReference type="Gene3D" id="2.30.110.10">
    <property type="entry name" value="Electron Transport, Fmn-binding Protein, Chain A"/>
    <property type="match status" value="1"/>
</dbReference>
<dbReference type="AlphaFoldDB" id="A0AA92C0D6"/>
<dbReference type="SUPFAM" id="SSF50475">
    <property type="entry name" value="FMN-binding split barrel"/>
    <property type="match status" value="1"/>
</dbReference>
<dbReference type="InterPro" id="IPR002563">
    <property type="entry name" value="Flavin_Rdtase-like_dom"/>
</dbReference>
<dbReference type="Proteomes" id="UP000244335">
    <property type="component" value="Unassembled WGS sequence"/>
</dbReference>
<dbReference type="InterPro" id="IPR012349">
    <property type="entry name" value="Split_barrel_FMN-bd"/>
</dbReference>
<accession>A0AA92C0D6</accession>